<evidence type="ECO:0000256" key="1">
    <source>
        <dbReference type="SAM" id="MobiDB-lite"/>
    </source>
</evidence>
<reference evidence="4" key="1">
    <citation type="submission" date="2016-11" db="EMBL/GenBank/DDBJ databases">
        <title>Complete Genome Sequence of alachlor-degrading Sphingomonas sp. strain JJ-A5.</title>
        <authorList>
            <person name="Lee H."/>
            <person name="Ka J.-O."/>
        </authorList>
    </citation>
    <scope>NUCLEOTIDE SEQUENCE [LARGE SCALE GENOMIC DNA]</scope>
    <source>
        <strain evidence="4">JJ-A5</strain>
    </source>
</reference>
<sequence>MPAIWIGAILIVAGVVWAAMTTTRRGRLSDPEPAPTKSADTLEPAGRGRRLSLSAELPAFALIIVGAVILFAGAFV</sequence>
<dbReference type="STRING" id="1921510.BSL82_12340"/>
<organism evidence="3 4">
    <name type="scientific">Tardibacter chloracetimidivorans</name>
    <dbReference type="NCBI Taxonomy" id="1921510"/>
    <lineage>
        <taxon>Bacteria</taxon>
        <taxon>Pseudomonadati</taxon>
        <taxon>Pseudomonadota</taxon>
        <taxon>Alphaproteobacteria</taxon>
        <taxon>Sphingomonadales</taxon>
        <taxon>Sphingomonadaceae</taxon>
        <taxon>Tardibacter</taxon>
    </lineage>
</organism>
<dbReference type="OrthoDB" id="8004797at2"/>
<dbReference type="RefSeq" id="WP_072597789.1">
    <property type="nucleotide sequence ID" value="NZ_CP018221.1"/>
</dbReference>
<dbReference type="EMBL" id="CP018221">
    <property type="protein sequence ID" value="API60001.1"/>
    <property type="molecule type" value="Genomic_DNA"/>
</dbReference>
<dbReference type="AlphaFoldDB" id="A0A1L3ZWJ5"/>
<evidence type="ECO:0000313" key="4">
    <source>
        <dbReference type="Proteomes" id="UP000182063"/>
    </source>
</evidence>
<keyword evidence="2" id="KW-1133">Transmembrane helix</keyword>
<evidence type="ECO:0000313" key="3">
    <source>
        <dbReference type="EMBL" id="API60001.1"/>
    </source>
</evidence>
<protein>
    <submittedName>
        <fullName evidence="3">Uncharacterized protein</fullName>
    </submittedName>
</protein>
<feature type="region of interest" description="Disordered" evidence="1">
    <location>
        <begin position="24"/>
        <end position="47"/>
    </location>
</feature>
<evidence type="ECO:0000256" key="2">
    <source>
        <dbReference type="SAM" id="Phobius"/>
    </source>
</evidence>
<accession>A0A1L3ZWJ5</accession>
<feature type="transmembrane region" description="Helical" evidence="2">
    <location>
        <begin position="57"/>
        <end position="75"/>
    </location>
</feature>
<dbReference type="Proteomes" id="UP000182063">
    <property type="component" value="Chromosome"/>
</dbReference>
<keyword evidence="2" id="KW-0812">Transmembrane</keyword>
<dbReference type="KEGG" id="sphj:BSL82_12340"/>
<name>A0A1L3ZWJ5_9SPHN</name>
<keyword evidence="4" id="KW-1185">Reference proteome</keyword>
<proteinExistence type="predicted"/>
<gene>
    <name evidence="3" type="ORF">BSL82_12340</name>
</gene>
<keyword evidence="2" id="KW-0472">Membrane</keyword>